<dbReference type="GO" id="GO:0030295">
    <property type="term" value="F:protein kinase activator activity"/>
    <property type="evidence" value="ECO:0007669"/>
    <property type="project" value="TreeGrafter"/>
</dbReference>
<dbReference type="GO" id="GO:0000156">
    <property type="term" value="F:phosphorelay response regulator activity"/>
    <property type="evidence" value="ECO:0007669"/>
    <property type="project" value="TreeGrafter"/>
</dbReference>
<evidence type="ECO:0000256" key="8">
    <source>
        <dbReference type="ARBA" id="ARBA00022777"/>
    </source>
</evidence>
<dbReference type="Gene3D" id="3.30.450.20">
    <property type="entry name" value="PAS domain"/>
    <property type="match status" value="1"/>
</dbReference>
<keyword evidence="11" id="KW-0902">Two-component regulatory system</keyword>
<dbReference type="SMART" id="SM00387">
    <property type="entry name" value="HATPase_c"/>
    <property type="match status" value="2"/>
</dbReference>
<dbReference type="Gene3D" id="1.10.287.130">
    <property type="match status" value="2"/>
</dbReference>
<dbReference type="PROSITE" id="PS50113">
    <property type="entry name" value="PAC"/>
    <property type="match status" value="1"/>
</dbReference>
<dbReference type="SUPFAM" id="SSF47384">
    <property type="entry name" value="Homodimeric domain of signal transducing histidine kinase"/>
    <property type="match status" value="2"/>
</dbReference>
<dbReference type="SUPFAM" id="SSF55785">
    <property type="entry name" value="PYP-like sensor domain (PAS domain)"/>
    <property type="match status" value="1"/>
</dbReference>
<dbReference type="InterPro" id="IPR035965">
    <property type="entry name" value="PAS-like_dom_sf"/>
</dbReference>
<dbReference type="CDD" id="cd00082">
    <property type="entry name" value="HisKA"/>
    <property type="match status" value="2"/>
</dbReference>
<feature type="transmembrane region" description="Helical" evidence="13">
    <location>
        <begin position="78"/>
        <end position="97"/>
    </location>
</feature>
<evidence type="ECO:0000259" key="14">
    <source>
        <dbReference type="PROSITE" id="PS50109"/>
    </source>
</evidence>
<dbReference type="SMART" id="SM00086">
    <property type="entry name" value="PAC"/>
    <property type="match status" value="1"/>
</dbReference>
<dbReference type="Gene3D" id="3.40.50.2300">
    <property type="match status" value="1"/>
</dbReference>
<dbReference type="InterPro" id="IPR000014">
    <property type="entry name" value="PAS"/>
</dbReference>
<dbReference type="InterPro" id="IPR025201">
    <property type="entry name" value="KdpD_TM"/>
</dbReference>
<dbReference type="Pfam" id="PF02518">
    <property type="entry name" value="HATPase_c"/>
    <property type="match status" value="2"/>
</dbReference>
<evidence type="ECO:0000256" key="2">
    <source>
        <dbReference type="ARBA" id="ARBA00004141"/>
    </source>
</evidence>
<comment type="subcellular location">
    <subcellularLocation>
        <location evidence="2">Membrane</location>
        <topology evidence="2">Multi-pass membrane protein</topology>
    </subcellularLocation>
</comment>
<evidence type="ECO:0000256" key="1">
    <source>
        <dbReference type="ARBA" id="ARBA00000085"/>
    </source>
</evidence>
<dbReference type="InterPro" id="IPR050351">
    <property type="entry name" value="BphY/WalK/GraS-like"/>
</dbReference>
<dbReference type="InterPro" id="IPR011006">
    <property type="entry name" value="CheY-like_superfamily"/>
</dbReference>
<dbReference type="InterPro" id="IPR036890">
    <property type="entry name" value="HATPase_C_sf"/>
</dbReference>
<evidence type="ECO:0000256" key="7">
    <source>
        <dbReference type="ARBA" id="ARBA00022741"/>
    </source>
</evidence>
<evidence type="ECO:0000256" key="4">
    <source>
        <dbReference type="ARBA" id="ARBA00022553"/>
    </source>
</evidence>
<keyword evidence="8 17" id="KW-0418">Kinase</keyword>
<organism evidence="17">
    <name type="scientific">mine drainage metagenome</name>
    <dbReference type="NCBI Taxonomy" id="410659"/>
    <lineage>
        <taxon>unclassified sequences</taxon>
        <taxon>metagenomes</taxon>
        <taxon>ecological metagenomes</taxon>
    </lineage>
</organism>
<keyword evidence="10 13" id="KW-1133">Transmembrane helix</keyword>
<reference evidence="17" key="1">
    <citation type="submission" date="2016-10" db="EMBL/GenBank/DDBJ databases">
        <title>Sequence of Gallionella enrichment culture.</title>
        <authorList>
            <person name="Poehlein A."/>
            <person name="Muehling M."/>
            <person name="Daniel R."/>
        </authorList>
    </citation>
    <scope>NUCLEOTIDE SEQUENCE</scope>
</reference>
<dbReference type="AlphaFoldDB" id="A0A1J5RQB7"/>
<feature type="domain" description="Response regulatory" evidence="15">
    <location>
        <begin position="405"/>
        <end position="520"/>
    </location>
</feature>
<dbReference type="EMBL" id="MLJW01000118">
    <property type="protein sequence ID" value="OIQ98496.1"/>
    <property type="molecule type" value="Genomic_DNA"/>
</dbReference>
<keyword evidence="12 13" id="KW-0472">Membrane</keyword>
<dbReference type="Pfam" id="PF08447">
    <property type="entry name" value="PAS_3"/>
    <property type="match status" value="1"/>
</dbReference>
<dbReference type="Gene3D" id="2.10.70.100">
    <property type="match status" value="1"/>
</dbReference>
<dbReference type="InterPro" id="IPR003594">
    <property type="entry name" value="HATPase_dom"/>
</dbReference>
<dbReference type="SUPFAM" id="SSF55874">
    <property type="entry name" value="ATPase domain of HSP90 chaperone/DNA topoisomerase II/histidine kinase"/>
    <property type="match status" value="2"/>
</dbReference>
<evidence type="ECO:0000256" key="13">
    <source>
        <dbReference type="SAM" id="Phobius"/>
    </source>
</evidence>
<dbReference type="PRINTS" id="PR00344">
    <property type="entry name" value="BCTRLSENSOR"/>
</dbReference>
<dbReference type="InterPro" id="IPR036097">
    <property type="entry name" value="HisK_dim/P_sf"/>
</dbReference>
<dbReference type="Pfam" id="PF00072">
    <property type="entry name" value="Response_reg"/>
    <property type="match status" value="1"/>
</dbReference>
<dbReference type="InterPro" id="IPR038318">
    <property type="entry name" value="KdpD_sf"/>
</dbReference>
<dbReference type="EC" id="2.7.13.3" evidence="3"/>
<feature type="domain" description="PAC" evidence="16">
    <location>
        <begin position="608"/>
        <end position="660"/>
    </location>
</feature>
<evidence type="ECO:0000256" key="5">
    <source>
        <dbReference type="ARBA" id="ARBA00022679"/>
    </source>
</evidence>
<feature type="domain" description="Histidine kinase" evidence="14">
    <location>
        <begin position="689"/>
        <end position="903"/>
    </location>
</feature>
<evidence type="ECO:0000256" key="12">
    <source>
        <dbReference type="ARBA" id="ARBA00023136"/>
    </source>
</evidence>
<evidence type="ECO:0000259" key="15">
    <source>
        <dbReference type="PROSITE" id="PS50110"/>
    </source>
</evidence>
<feature type="transmembrane region" description="Helical" evidence="13">
    <location>
        <begin position="33"/>
        <end position="66"/>
    </location>
</feature>
<dbReference type="InterPro" id="IPR000700">
    <property type="entry name" value="PAS-assoc_C"/>
</dbReference>
<dbReference type="InterPro" id="IPR004358">
    <property type="entry name" value="Sig_transdc_His_kin-like_C"/>
</dbReference>
<dbReference type="FunFam" id="3.30.565.10:FF:000037">
    <property type="entry name" value="Hybrid sensor histidine kinase/response regulator"/>
    <property type="match status" value="1"/>
</dbReference>
<dbReference type="FunFam" id="1.10.287.130:FF:000070">
    <property type="entry name" value="Histidine kinase sensor protein"/>
    <property type="match status" value="1"/>
</dbReference>
<dbReference type="GO" id="GO:0000155">
    <property type="term" value="F:phosphorelay sensor kinase activity"/>
    <property type="evidence" value="ECO:0007669"/>
    <property type="project" value="InterPro"/>
</dbReference>
<keyword evidence="6 13" id="KW-0812">Transmembrane</keyword>
<dbReference type="PROSITE" id="PS50110">
    <property type="entry name" value="RESPONSE_REGULATORY"/>
    <property type="match status" value="1"/>
</dbReference>
<dbReference type="GO" id="GO:0007234">
    <property type="term" value="P:osmosensory signaling via phosphorelay pathway"/>
    <property type="evidence" value="ECO:0007669"/>
    <property type="project" value="TreeGrafter"/>
</dbReference>
<dbReference type="Pfam" id="PF00512">
    <property type="entry name" value="HisKA"/>
    <property type="match status" value="2"/>
</dbReference>
<keyword evidence="7" id="KW-0547">Nucleotide-binding</keyword>
<gene>
    <name evidence="17" type="primary">tmoS_3</name>
    <name evidence="17" type="ORF">GALL_194710</name>
</gene>
<proteinExistence type="predicted"/>
<evidence type="ECO:0000256" key="11">
    <source>
        <dbReference type="ARBA" id="ARBA00023012"/>
    </source>
</evidence>
<dbReference type="Pfam" id="PF13493">
    <property type="entry name" value="DUF4118"/>
    <property type="match status" value="1"/>
</dbReference>
<dbReference type="PROSITE" id="PS50109">
    <property type="entry name" value="HIS_KIN"/>
    <property type="match status" value="2"/>
</dbReference>
<evidence type="ECO:0000256" key="6">
    <source>
        <dbReference type="ARBA" id="ARBA00022692"/>
    </source>
</evidence>
<dbReference type="Gene3D" id="1.20.120.620">
    <property type="entry name" value="Backbone structure of the membrane domain of e. Coli histidine kinase receptor kdpd"/>
    <property type="match status" value="1"/>
</dbReference>
<dbReference type="InterPro" id="IPR003661">
    <property type="entry name" value="HisK_dim/P_dom"/>
</dbReference>
<dbReference type="FunFam" id="3.30.565.10:FF:000006">
    <property type="entry name" value="Sensor histidine kinase WalK"/>
    <property type="match status" value="1"/>
</dbReference>
<dbReference type="SMART" id="SM00448">
    <property type="entry name" value="REC"/>
    <property type="match status" value="1"/>
</dbReference>
<keyword evidence="5 17" id="KW-0808">Transferase</keyword>
<dbReference type="InterPro" id="IPR001789">
    <property type="entry name" value="Sig_transdc_resp-reg_receiver"/>
</dbReference>
<dbReference type="SUPFAM" id="SSF52172">
    <property type="entry name" value="CheY-like"/>
    <property type="match status" value="1"/>
</dbReference>
<dbReference type="InterPro" id="IPR001610">
    <property type="entry name" value="PAC"/>
</dbReference>
<protein>
    <recommendedName>
        <fullName evidence="3">histidine kinase</fullName>
        <ecNumber evidence="3">2.7.13.3</ecNumber>
    </recommendedName>
</protein>
<evidence type="ECO:0000313" key="17">
    <source>
        <dbReference type="EMBL" id="OIQ98496.1"/>
    </source>
</evidence>
<evidence type="ECO:0000256" key="10">
    <source>
        <dbReference type="ARBA" id="ARBA00022989"/>
    </source>
</evidence>
<comment type="caution">
    <text evidence="17">The sequence shown here is derived from an EMBL/GenBank/DDBJ whole genome shotgun (WGS) entry which is preliminary data.</text>
</comment>
<accession>A0A1J5RQB7</accession>
<dbReference type="SMART" id="SM00388">
    <property type="entry name" value="HisKA"/>
    <property type="match status" value="2"/>
</dbReference>
<dbReference type="NCBIfam" id="TIGR00229">
    <property type="entry name" value="sensory_box"/>
    <property type="match status" value="1"/>
</dbReference>
<keyword evidence="4" id="KW-0597">Phosphoprotein</keyword>
<dbReference type="PANTHER" id="PTHR42878">
    <property type="entry name" value="TWO-COMPONENT HISTIDINE KINASE"/>
    <property type="match status" value="1"/>
</dbReference>
<dbReference type="InterPro" id="IPR005467">
    <property type="entry name" value="His_kinase_dom"/>
</dbReference>
<comment type="catalytic activity">
    <reaction evidence="1">
        <text>ATP + protein L-histidine = ADP + protein N-phospho-L-histidine.</text>
        <dbReference type="EC" id="2.7.13.3"/>
    </reaction>
</comment>
<sequence length="913" mass="101206">MNARLALAILIPFIACAAQWLLWDALKPYVWFLFFPAAFFSAWIGGLTGGLAATVISTLLVWYFFIPPAFSFTLDNPASAFSIAVFVIMGGLFAFLFERLQQSKLRTDEALAAAEIANEKISQLYQKTLELDTLKSQFFANVSHELRTPLTLILAPLERRLRRPVSPDFPEAERRETEIMLRNARQLYRHVTDLLDAAKLEAGRMTLAWARLDLARLVRTMASHFESLASERHIDYTVTVPDSLSAEIDGEKLQRVLLNLLSNAFKFTPDGGVIAVRVSEKDGHALIEVQDNGPGVPAALREAVFERFRQVEGEAHRRHGGTGLGLAIVKDFVELHRGTVILDEAVGRGALFSVQLPLAAPAGTMLGTPMQLDEVIDRQAVEELEVHATVVSQSEEQAAGIGAPLVLVVEDNADMNAFIAATLRPHYRVACARDGREGMDMALALHPDLILSDVMMPVMSGDEMVVALRHQHGMDNVPIIMLTAKADDELRMRLLKEGVQDYLNKPFSTEELLVRVDSLVASRRRTMEELSRSEATLKEAQRLAGVGNWGWDTQTNVHTWSEEIYHIYGRDPTLPPAIYPEVQQYFTPESWIRLAAAVEKGVAEGVPYECDAEVVRPDGTHCWIVARGESACDADGHVVNMHGTVQDITERKQAEEEIRRLNADLERRVIERTAELTAANLELDSFAYAVSHDLRAPLRAMSGFSQALLEDYGEQLHGESKVFLEQIDLASFKMSELIDGLLVLSRSTRGKLNYDVVDISVLSEQLLTELAQGETTRQVTVEVEDGLQTRGDARMIEAVMRNLLGNAWKYTAHTAVPSIRVYAEERGGTPRICVADNGAGFDMAHANRLFQAFQRLHRQDEFPGIGIGLATVQRIVHRHGGVIEAYGEPNKGAIFCFSLSDIPANSAQANTEA</sequence>
<evidence type="ECO:0000256" key="9">
    <source>
        <dbReference type="ARBA" id="ARBA00022840"/>
    </source>
</evidence>
<evidence type="ECO:0000256" key="3">
    <source>
        <dbReference type="ARBA" id="ARBA00012438"/>
    </source>
</evidence>
<name>A0A1J5RQB7_9ZZZZ</name>
<dbReference type="PANTHER" id="PTHR42878:SF15">
    <property type="entry name" value="BACTERIOPHYTOCHROME"/>
    <property type="match status" value="1"/>
</dbReference>
<keyword evidence="9" id="KW-0067">ATP-binding</keyword>
<dbReference type="GO" id="GO:0016020">
    <property type="term" value="C:membrane"/>
    <property type="evidence" value="ECO:0007669"/>
    <property type="project" value="UniProtKB-SubCell"/>
</dbReference>
<dbReference type="GO" id="GO:0005524">
    <property type="term" value="F:ATP binding"/>
    <property type="evidence" value="ECO:0007669"/>
    <property type="project" value="UniProtKB-KW"/>
</dbReference>
<evidence type="ECO:0000259" key="16">
    <source>
        <dbReference type="PROSITE" id="PS50113"/>
    </source>
</evidence>
<dbReference type="InterPro" id="IPR013655">
    <property type="entry name" value="PAS_fold_3"/>
</dbReference>
<feature type="domain" description="Histidine kinase" evidence="14">
    <location>
        <begin position="141"/>
        <end position="360"/>
    </location>
</feature>
<dbReference type="Gene3D" id="3.30.565.10">
    <property type="entry name" value="Histidine kinase-like ATPase, C-terminal domain"/>
    <property type="match status" value="2"/>
</dbReference>